<gene>
    <name evidence="1" type="ORF">METZ01_LOCUS408386</name>
</gene>
<evidence type="ECO:0000313" key="1">
    <source>
        <dbReference type="EMBL" id="SVD55532.1"/>
    </source>
</evidence>
<proteinExistence type="predicted"/>
<feature type="non-terminal residue" evidence="1">
    <location>
        <position position="1"/>
    </location>
</feature>
<name>A0A382W9R0_9ZZZZ</name>
<dbReference type="AlphaFoldDB" id="A0A382W9R0"/>
<reference evidence="1" key="1">
    <citation type="submission" date="2018-05" db="EMBL/GenBank/DDBJ databases">
        <authorList>
            <person name="Lanie J.A."/>
            <person name="Ng W.-L."/>
            <person name="Kazmierczak K.M."/>
            <person name="Andrzejewski T.M."/>
            <person name="Davidsen T.M."/>
            <person name="Wayne K.J."/>
            <person name="Tettelin H."/>
            <person name="Glass J.I."/>
            <person name="Rusch D."/>
            <person name="Podicherti R."/>
            <person name="Tsui H.-C.T."/>
            <person name="Winkler M.E."/>
        </authorList>
    </citation>
    <scope>NUCLEOTIDE SEQUENCE</scope>
</reference>
<accession>A0A382W9R0</accession>
<dbReference type="EMBL" id="UINC01158149">
    <property type="protein sequence ID" value="SVD55532.1"/>
    <property type="molecule type" value="Genomic_DNA"/>
</dbReference>
<organism evidence="1">
    <name type="scientific">marine metagenome</name>
    <dbReference type="NCBI Taxonomy" id="408172"/>
    <lineage>
        <taxon>unclassified sequences</taxon>
        <taxon>metagenomes</taxon>
        <taxon>ecological metagenomes</taxon>
    </lineage>
</organism>
<sequence>ENPKWPNHPNTRLEGQDMPLWYMVKTEAFLLRPTRGR</sequence>
<protein>
    <submittedName>
        <fullName evidence="1">Uncharacterized protein</fullName>
    </submittedName>
</protein>